<dbReference type="Proteomes" id="UP000224567">
    <property type="component" value="Unassembled WGS sequence"/>
</dbReference>
<evidence type="ECO:0000313" key="2">
    <source>
        <dbReference type="Proteomes" id="UP000224567"/>
    </source>
</evidence>
<gene>
    <name evidence="1" type="ORF">CQW23_24614</name>
</gene>
<dbReference type="PANTHER" id="PTHR47926">
    <property type="entry name" value="PENTATRICOPEPTIDE REPEAT-CONTAINING PROTEIN"/>
    <property type="match status" value="1"/>
</dbReference>
<proteinExistence type="predicted"/>
<reference evidence="2" key="2">
    <citation type="journal article" date="2017" name="J. Anim. Genet.">
        <title>Multiple reference genome sequences of hot pepper reveal the massive evolution of plant disease resistance genes by retroduplication.</title>
        <authorList>
            <person name="Kim S."/>
            <person name="Park J."/>
            <person name="Yeom S.-I."/>
            <person name="Kim Y.-M."/>
            <person name="Seo E."/>
            <person name="Kim K.-T."/>
            <person name="Kim M.-S."/>
            <person name="Lee J.M."/>
            <person name="Cheong K."/>
            <person name="Shin H.-S."/>
            <person name="Kim S.-B."/>
            <person name="Han K."/>
            <person name="Lee J."/>
            <person name="Park M."/>
            <person name="Lee H.-A."/>
            <person name="Lee H.-Y."/>
            <person name="Lee Y."/>
            <person name="Oh S."/>
            <person name="Lee J.H."/>
            <person name="Choi E."/>
            <person name="Choi E."/>
            <person name="Lee S.E."/>
            <person name="Jeon J."/>
            <person name="Kim H."/>
            <person name="Choi G."/>
            <person name="Song H."/>
            <person name="Lee J."/>
            <person name="Lee S.-C."/>
            <person name="Kwon J.-K."/>
            <person name="Lee H.-Y."/>
            <person name="Koo N."/>
            <person name="Hong Y."/>
            <person name="Kim R.W."/>
            <person name="Kang W.-H."/>
            <person name="Huh J.H."/>
            <person name="Kang B.-C."/>
            <person name="Yang T.-J."/>
            <person name="Lee Y.-H."/>
            <person name="Bennetzen J.L."/>
            <person name="Choi D."/>
        </authorList>
    </citation>
    <scope>NUCLEOTIDE SEQUENCE [LARGE SCALE GENOMIC DNA]</scope>
    <source>
        <strain evidence="2">cv. PBC81</strain>
    </source>
</reference>
<dbReference type="EMBL" id="MLFT02000010">
    <property type="protein sequence ID" value="PHT36914.1"/>
    <property type="molecule type" value="Genomic_DNA"/>
</dbReference>
<accession>A0A2G2VVC2</accession>
<dbReference type="PANTHER" id="PTHR47926:SF427">
    <property type="entry name" value="TETRATRICOPEPTIDE-LIKE HELICAL DOMAIN SUPERFAMILY"/>
    <property type="match status" value="1"/>
</dbReference>
<comment type="caution">
    <text evidence="1">The sequence shown here is derived from an EMBL/GenBank/DDBJ whole genome shotgun (WGS) entry which is preliminary data.</text>
</comment>
<dbReference type="STRING" id="33114.A0A2G2VVC2"/>
<protein>
    <recommendedName>
        <fullName evidence="3">Pentatricopeptide repeat-containing protein</fullName>
    </recommendedName>
</protein>
<keyword evidence="2" id="KW-1185">Reference proteome</keyword>
<name>A0A2G2VVC2_CAPBA</name>
<evidence type="ECO:0000313" key="1">
    <source>
        <dbReference type="EMBL" id="PHT36914.1"/>
    </source>
</evidence>
<sequence length="170" mass="19084">MLFILNLITGLPFKPDSNVWAALLGACRLHGNVDFGSWATEHLLKLQPHHPGYYALLSNMYAEAGRSYRYAQYPGKDPTTRVYCTQHYLAFLPEAVSKALNLLPPGHMKLRGVKRLFSRLEPVTSWSHEAKDSEENPGCSWVQIQDKVQAFIVGQRLEGLDPCLSLDNTG</sequence>
<dbReference type="InterPro" id="IPR046960">
    <property type="entry name" value="PPR_At4g14850-like_plant"/>
</dbReference>
<reference evidence="1 2" key="1">
    <citation type="journal article" date="2017" name="Genome Biol.">
        <title>New reference genome sequences of hot pepper reveal the massive evolution of plant disease-resistance genes by retroduplication.</title>
        <authorList>
            <person name="Kim S."/>
            <person name="Park J."/>
            <person name="Yeom S.I."/>
            <person name="Kim Y.M."/>
            <person name="Seo E."/>
            <person name="Kim K.T."/>
            <person name="Kim M.S."/>
            <person name="Lee J.M."/>
            <person name="Cheong K."/>
            <person name="Shin H.S."/>
            <person name="Kim S.B."/>
            <person name="Han K."/>
            <person name="Lee J."/>
            <person name="Park M."/>
            <person name="Lee H.A."/>
            <person name="Lee H.Y."/>
            <person name="Lee Y."/>
            <person name="Oh S."/>
            <person name="Lee J.H."/>
            <person name="Choi E."/>
            <person name="Choi E."/>
            <person name="Lee S.E."/>
            <person name="Jeon J."/>
            <person name="Kim H."/>
            <person name="Choi G."/>
            <person name="Song H."/>
            <person name="Lee J."/>
            <person name="Lee S.C."/>
            <person name="Kwon J.K."/>
            <person name="Lee H.Y."/>
            <person name="Koo N."/>
            <person name="Hong Y."/>
            <person name="Kim R.W."/>
            <person name="Kang W.H."/>
            <person name="Huh J.H."/>
            <person name="Kang B.C."/>
            <person name="Yang T.J."/>
            <person name="Lee Y.H."/>
            <person name="Bennetzen J.L."/>
            <person name="Choi D."/>
        </authorList>
    </citation>
    <scope>NUCLEOTIDE SEQUENCE [LARGE SCALE GENOMIC DNA]</scope>
    <source>
        <strain evidence="2">cv. PBC81</strain>
    </source>
</reference>
<dbReference type="GO" id="GO:0003723">
    <property type="term" value="F:RNA binding"/>
    <property type="evidence" value="ECO:0007669"/>
    <property type="project" value="InterPro"/>
</dbReference>
<dbReference type="OrthoDB" id="879807at2759"/>
<evidence type="ECO:0008006" key="3">
    <source>
        <dbReference type="Google" id="ProtNLM"/>
    </source>
</evidence>
<organism evidence="1 2">
    <name type="scientific">Capsicum baccatum</name>
    <name type="common">Peruvian pepper</name>
    <dbReference type="NCBI Taxonomy" id="33114"/>
    <lineage>
        <taxon>Eukaryota</taxon>
        <taxon>Viridiplantae</taxon>
        <taxon>Streptophyta</taxon>
        <taxon>Embryophyta</taxon>
        <taxon>Tracheophyta</taxon>
        <taxon>Spermatophyta</taxon>
        <taxon>Magnoliopsida</taxon>
        <taxon>eudicotyledons</taxon>
        <taxon>Gunneridae</taxon>
        <taxon>Pentapetalae</taxon>
        <taxon>asterids</taxon>
        <taxon>lamiids</taxon>
        <taxon>Solanales</taxon>
        <taxon>Solanaceae</taxon>
        <taxon>Solanoideae</taxon>
        <taxon>Capsiceae</taxon>
        <taxon>Capsicum</taxon>
    </lineage>
</organism>
<dbReference type="AlphaFoldDB" id="A0A2G2VVC2"/>
<dbReference type="GO" id="GO:0009451">
    <property type="term" value="P:RNA modification"/>
    <property type="evidence" value="ECO:0007669"/>
    <property type="project" value="InterPro"/>
</dbReference>